<feature type="compositionally biased region" description="Low complexity" evidence="1">
    <location>
        <begin position="1"/>
        <end position="17"/>
    </location>
</feature>
<dbReference type="EMBL" id="GBRH01219330">
    <property type="protein sequence ID" value="JAD78565.1"/>
    <property type="molecule type" value="Transcribed_RNA"/>
</dbReference>
<feature type="region of interest" description="Disordered" evidence="1">
    <location>
        <begin position="1"/>
        <end position="32"/>
    </location>
</feature>
<name>A0A0A9CYU0_ARUDO</name>
<dbReference type="AlphaFoldDB" id="A0A0A9CYU0"/>
<proteinExistence type="predicted"/>
<reference evidence="2" key="1">
    <citation type="submission" date="2014-09" db="EMBL/GenBank/DDBJ databases">
        <authorList>
            <person name="Magalhaes I.L.F."/>
            <person name="Oliveira U."/>
            <person name="Santos F.R."/>
            <person name="Vidigal T.H.D.A."/>
            <person name="Brescovit A.D."/>
            <person name="Santos A.J."/>
        </authorList>
    </citation>
    <scope>NUCLEOTIDE SEQUENCE</scope>
    <source>
        <tissue evidence="2">Shoot tissue taken approximately 20 cm above the soil surface</tissue>
    </source>
</reference>
<reference evidence="2" key="2">
    <citation type="journal article" date="2015" name="Data Brief">
        <title>Shoot transcriptome of the giant reed, Arundo donax.</title>
        <authorList>
            <person name="Barrero R.A."/>
            <person name="Guerrero F.D."/>
            <person name="Moolhuijzen P."/>
            <person name="Goolsby J.A."/>
            <person name="Tidwell J."/>
            <person name="Bellgard S.E."/>
            <person name="Bellgard M.I."/>
        </authorList>
    </citation>
    <scope>NUCLEOTIDE SEQUENCE</scope>
    <source>
        <tissue evidence="2">Shoot tissue taken approximately 20 cm above the soil surface</tissue>
    </source>
</reference>
<protein>
    <submittedName>
        <fullName evidence="2">Uncharacterized protein</fullName>
    </submittedName>
</protein>
<evidence type="ECO:0000313" key="2">
    <source>
        <dbReference type="EMBL" id="JAD78565.1"/>
    </source>
</evidence>
<accession>A0A0A9CYU0</accession>
<organism evidence="2">
    <name type="scientific">Arundo donax</name>
    <name type="common">Giant reed</name>
    <name type="synonym">Donax arundinaceus</name>
    <dbReference type="NCBI Taxonomy" id="35708"/>
    <lineage>
        <taxon>Eukaryota</taxon>
        <taxon>Viridiplantae</taxon>
        <taxon>Streptophyta</taxon>
        <taxon>Embryophyta</taxon>
        <taxon>Tracheophyta</taxon>
        <taxon>Spermatophyta</taxon>
        <taxon>Magnoliopsida</taxon>
        <taxon>Liliopsida</taxon>
        <taxon>Poales</taxon>
        <taxon>Poaceae</taxon>
        <taxon>PACMAD clade</taxon>
        <taxon>Arundinoideae</taxon>
        <taxon>Arundineae</taxon>
        <taxon>Arundo</taxon>
    </lineage>
</organism>
<sequence length="32" mass="3025">MAPSTTASAASDATAASGRQPLPSPAATRKGP</sequence>
<evidence type="ECO:0000256" key="1">
    <source>
        <dbReference type="SAM" id="MobiDB-lite"/>
    </source>
</evidence>